<feature type="compositionally biased region" description="Polar residues" evidence="1">
    <location>
        <begin position="1"/>
        <end position="14"/>
    </location>
</feature>
<evidence type="ECO:0000313" key="3">
    <source>
        <dbReference type="EMBL" id="PSJ48262.1"/>
    </source>
</evidence>
<sequence length="70" mass="8106">MSTVNHSIRSSQSLARPAQRHAGLRATLALWLQRSRTRRELSELPAYLLKDIGLNEADRYQEASKPFWQQ</sequence>
<evidence type="ECO:0000259" key="2">
    <source>
        <dbReference type="Pfam" id="PF06568"/>
    </source>
</evidence>
<gene>
    <name evidence="3" type="ORF">C7I36_00080</name>
</gene>
<dbReference type="EMBL" id="PXYH01000001">
    <property type="protein sequence ID" value="PSJ48262.1"/>
    <property type="molecule type" value="Genomic_DNA"/>
</dbReference>
<dbReference type="RefSeq" id="WP_106451716.1">
    <property type="nucleotide sequence ID" value="NZ_PXYH01000001.1"/>
</dbReference>
<keyword evidence="4" id="KW-1185">Reference proteome</keyword>
<dbReference type="Pfam" id="PF06568">
    <property type="entry name" value="YjiS-like"/>
    <property type="match status" value="1"/>
</dbReference>
<feature type="region of interest" description="Disordered" evidence="1">
    <location>
        <begin position="1"/>
        <end position="21"/>
    </location>
</feature>
<evidence type="ECO:0000313" key="4">
    <source>
        <dbReference type="Proteomes" id="UP000242181"/>
    </source>
</evidence>
<organism evidence="3 4">
    <name type="scientific">Zobellella taiwanensis</name>
    <dbReference type="NCBI Taxonomy" id="347535"/>
    <lineage>
        <taxon>Bacteria</taxon>
        <taxon>Pseudomonadati</taxon>
        <taxon>Pseudomonadota</taxon>
        <taxon>Gammaproteobacteria</taxon>
        <taxon>Aeromonadales</taxon>
        <taxon>Aeromonadaceae</taxon>
        <taxon>Zobellella</taxon>
    </lineage>
</organism>
<dbReference type="Proteomes" id="UP000242181">
    <property type="component" value="Unassembled WGS sequence"/>
</dbReference>
<accession>A0A2P7RDK1</accession>
<reference evidence="3 4" key="1">
    <citation type="submission" date="2018-03" db="EMBL/GenBank/DDBJ databases">
        <title>The draft genome of Zobellella taiwanensis JCM 13381.</title>
        <authorList>
            <person name="Liu L."/>
            <person name="Li L."/>
            <person name="Wang T."/>
            <person name="Zhang X."/>
            <person name="Liang L."/>
        </authorList>
    </citation>
    <scope>NUCLEOTIDE SEQUENCE [LARGE SCALE GENOMIC DNA]</scope>
    <source>
        <strain evidence="3 4">JCM 13381</strain>
    </source>
</reference>
<name>A0A2P7RDK1_9GAMM</name>
<evidence type="ECO:0000256" key="1">
    <source>
        <dbReference type="SAM" id="MobiDB-lite"/>
    </source>
</evidence>
<proteinExistence type="predicted"/>
<protein>
    <recommendedName>
        <fullName evidence="2">YjiS-like domain-containing protein</fullName>
    </recommendedName>
</protein>
<dbReference type="OrthoDB" id="5588773at2"/>
<comment type="caution">
    <text evidence="3">The sequence shown here is derived from an EMBL/GenBank/DDBJ whole genome shotgun (WGS) entry which is preliminary data.</text>
</comment>
<dbReference type="InterPro" id="IPR009506">
    <property type="entry name" value="YjiS-like"/>
</dbReference>
<dbReference type="AlphaFoldDB" id="A0A2P7RDK1"/>
<feature type="domain" description="YjiS-like" evidence="2">
    <location>
        <begin position="24"/>
        <end position="60"/>
    </location>
</feature>